<feature type="region of interest" description="Disordered" evidence="1">
    <location>
        <begin position="1"/>
        <end position="24"/>
    </location>
</feature>
<dbReference type="EMBL" id="LKAM01000003">
    <property type="protein sequence ID" value="KUM49444.1"/>
    <property type="molecule type" value="Genomic_DNA"/>
</dbReference>
<name>A0A101M1Q5_PICGL</name>
<keyword evidence="2" id="KW-0496">Mitochondrion</keyword>
<geneLocation type="mitochondrion" evidence="2"/>
<reference evidence="2" key="1">
    <citation type="journal article" date="2015" name="Genome Biol. Evol.">
        <title>Organellar Genomes of White Spruce (Picea glauca): Assembly and Annotation.</title>
        <authorList>
            <person name="Jackman S.D."/>
            <person name="Warren R.L."/>
            <person name="Gibb E.A."/>
            <person name="Vandervalk B.P."/>
            <person name="Mohamadi H."/>
            <person name="Chu J."/>
            <person name="Raymond A."/>
            <person name="Pleasance S."/>
            <person name="Coope R."/>
            <person name="Wildung M.R."/>
            <person name="Ritland C.E."/>
            <person name="Bousquet J."/>
            <person name="Jones S.J."/>
            <person name="Bohlmann J."/>
            <person name="Birol I."/>
        </authorList>
    </citation>
    <scope>NUCLEOTIDE SEQUENCE [LARGE SCALE GENOMIC DNA]</scope>
    <source>
        <tissue evidence="2">Flushing bud</tissue>
    </source>
</reference>
<evidence type="ECO:0000313" key="2">
    <source>
        <dbReference type="EMBL" id="KUM49444.1"/>
    </source>
</evidence>
<evidence type="ECO:0000256" key="1">
    <source>
        <dbReference type="SAM" id="MobiDB-lite"/>
    </source>
</evidence>
<gene>
    <name evidence="2" type="ORF">ABT39_MTgene3994</name>
</gene>
<sequence length="66" mass="7401">MFERKTDSALPPHRGTPPQQGIAEPPEYYSFLFTATASGALECNLEPNEESIRHLNLLSPNRLSLF</sequence>
<dbReference type="AlphaFoldDB" id="A0A101M1Q5"/>
<accession>A0A101M1Q5</accession>
<proteinExistence type="predicted"/>
<comment type="caution">
    <text evidence="2">The sequence shown here is derived from an EMBL/GenBank/DDBJ whole genome shotgun (WGS) entry which is preliminary data.</text>
</comment>
<organism evidence="2">
    <name type="scientific">Picea glauca</name>
    <name type="common">White spruce</name>
    <name type="synonym">Pinus glauca</name>
    <dbReference type="NCBI Taxonomy" id="3330"/>
    <lineage>
        <taxon>Eukaryota</taxon>
        <taxon>Viridiplantae</taxon>
        <taxon>Streptophyta</taxon>
        <taxon>Embryophyta</taxon>
        <taxon>Tracheophyta</taxon>
        <taxon>Spermatophyta</taxon>
        <taxon>Pinopsida</taxon>
        <taxon>Pinidae</taxon>
        <taxon>Conifers I</taxon>
        <taxon>Pinales</taxon>
        <taxon>Pinaceae</taxon>
        <taxon>Picea</taxon>
    </lineage>
</organism>
<protein>
    <submittedName>
        <fullName evidence="2">Uncharacterized protein</fullName>
    </submittedName>
</protein>